<dbReference type="AlphaFoldDB" id="E3HBY0"/>
<dbReference type="PROSITE" id="PS50846">
    <property type="entry name" value="HMA_2"/>
    <property type="match status" value="1"/>
</dbReference>
<dbReference type="HOGENOM" id="CLU_134973_6_2_0"/>
<evidence type="ECO:0000256" key="1">
    <source>
        <dbReference type="ARBA" id="ARBA00022723"/>
    </source>
</evidence>
<dbReference type="Gene3D" id="3.30.70.100">
    <property type="match status" value="1"/>
</dbReference>
<proteinExistence type="predicted"/>
<dbReference type="PROSITE" id="PS01047">
    <property type="entry name" value="HMA_1"/>
    <property type="match status" value="1"/>
</dbReference>
<dbReference type="InterPro" id="IPR036163">
    <property type="entry name" value="HMA_dom_sf"/>
</dbReference>
<geneLocation type="plasmid" evidence="3 4">
    <name>pILYOP01</name>
</geneLocation>
<dbReference type="EMBL" id="CP002282">
    <property type="protein sequence ID" value="ADO84306.1"/>
    <property type="molecule type" value="Genomic_DNA"/>
</dbReference>
<dbReference type="CDD" id="cd00371">
    <property type="entry name" value="HMA"/>
    <property type="match status" value="1"/>
</dbReference>
<evidence type="ECO:0000259" key="2">
    <source>
        <dbReference type="PROSITE" id="PS50846"/>
    </source>
</evidence>
<dbReference type="KEGG" id="ipo:Ilyop_2547"/>
<keyword evidence="4" id="KW-1185">Reference proteome</keyword>
<dbReference type="OrthoDB" id="9813965at2"/>
<protein>
    <submittedName>
        <fullName evidence="3">Heavy metal transport/detoxification protein</fullName>
    </submittedName>
</protein>
<gene>
    <name evidence="3" type="ordered locus">Ilyop_2547</name>
</gene>
<reference evidence="3 4" key="1">
    <citation type="journal article" date="2010" name="Stand. Genomic Sci.">
        <title>Complete genome sequence of Ilyobacter polytropus type strain (CuHbu1).</title>
        <authorList>
            <person name="Sikorski J."/>
            <person name="Chertkov O."/>
            <person name="Lapidus A."/>
            <person name="Nolan M."/>
            <person name="Lucas S."/>
            <person name="Del Rio T.G."/>
            <person name="Tice H."/>
            <person name="Cheng J.F."/>
            <person name="Tapia R."/>
            <person name="Han C."/>
            <person name="Goodwin L."/>
            <person name="Pitluck S."/>
            <person name="Liolios K."/>
            <person name="Ivanova N."/>
            <person name="Mavromatis K."/>
            <person name="Mikhailova N."/>
            <person name="Pati A."/>
            <person name="Chen A."/>
            <person name="Palaniappan K."/>
            <person name="Land M."/>
            <person name="Hauser L."/>
            <person name="Chang Y.J."/>
            <person name="Jeffries C.D."/>
            <person name="Brambilla E."/>
            <person name="Yasawong M."/>
            <person name="Rohde M."/>
            <person name="Pukall R."/>
            <person name="Spring S."/>
            <person name="Goker M."/>
            <person name="Woyke T."/>
            <person name="Bristow J."/>
            <person name="Eisen J.A."/>
            <person name="Markowitz V."/>
            <person name="Hugenholtz P."/>
            <person name="Kyrpides N.C."/>
            <person name="Klenk H.P."/>
        </authorList>
    </citation>
    <scope>NUCLEOTIDE SEQUENCE [LARGE SCALE GENOMIC DNA]</scope>
    <source>
        <strain evidence="4">ATCC 51220 / DSM 2926 / LMG 16218 / CuHBu1</strain>
        <plasmid evidence="4">pILYOP01</plasmid>
    </source>
</reference>
<accession>E3HBY0</accession>
<dbReference type="Pfam" id="PF00403">
    <property type="entry name" value="HMA"/>
    <property type="match status" value="1"/>
</dbReference>
<sequence length="89" mass="10055">MKRIKIEGMMCDHCVNAVTKALNGIEGINEVKVKLEEKEALIKGMVSEEILKEAIEKEGYTVVSIENIDDSEFEGEKKSGIFSKFFKKK</sequence>
<dbReference type="InterPro" id="IPR006121">
    <property type="entry name" value="HMA_dom"/>
</dbReference>
<dbReference type="InterPro" id="IPR017969">
    <property type="entry name" value="Heavy-metal-associated_CS"/>
</dbReference>
<organism evidence="3 4">
    <name type="scientific">Ilyobacter polytropus (strain ATCC 51220 / DSM 2926 / LMG 16218 / CuHBu1)</name>
    <dbReference type="NCBI Taxonomy" id="572544"/>
    <lineage>
        <taxon>Bacteria</taxon>
        <taxon>Fusobacteriati</taxon>
        <taxon>Fusobacteriota</taxon>
        <taxon>Fusobacteriia</taxon>
        <taxon>Fusobacteriales</taxon>
        <taxon>Fusobacteriaceae</taxon>
        <taxon>Ilyobacter</taxon>
    </lineage>
</organism>
<evidence type="ECO:0000313" key="3">
    <source>
        <dbReference type="EMBL" id="ADO84306.1"/>
    </source>
</evidence>
<feature type="domain" description="HMA" evidence="2">
    <location>
        <begin position="1"/>
        <end position="63"/>
    </location>
</feature>
<keyword evidence="1" id="KW-0479">Metal-binding</keyword>
<keyword evidence="3" id="KW-0614">Plasmid</keyword>
<dbReference type="SUPFAM" id="SSF55008">
    <property type="entry name" value="HMA, heavy metal-associated domain"/>
    <property type="match status" value="1"/>
</dbReference>
<name>E3HBY0_ILYPC</name>
<evidence type="ECO:0000313" key="4">
    <source>
        <dbReference type="Proteomes" id="UP000006875"/>
    </source>
</evidence>
<dbReference type="GO" id="GO:0046872">
    <property type="term" value="F:metal ion binding"/>
    <property type="evidence" value="ECO:0007669"/>
    <property type="project" value="UniProtKB-KW"/>
</dbReference>
<dbReference type="Proteomes" id="UP000006875">
    <property type="component" value="Plasmid pILYOP01"/>
</dbReference>
<dbReference type="RefSeq" id="WP_013388965.1">
    <property type="nucleotide sequence ID" value="NC_014633.1"/>
</dbReference>